<evidence type="ECO:0008006" key="6">
    <source>
        <dbReference type="Google" id="ProtNLM"/>
    </source>
</evidence>
<evidence type="ECO:0000256" key="2">
    <source>
        <dbReference type="ARBA" id="ARBA00022723"/>
    </source>
</evidence>
<keyword evidence="2 3" id="KW-0479">Metal-binding</keyword>
<dbReference type="Pfam" id="PF05163">
    <property type="entry name" value="DinB"/>
    <property type="match status" value="1"/>
</dbReference>
<feature type="binding site" evidence="3">
    <location>
        <position position="50"/>
    </location>
    <ligand>
        <name>a divalent metal cation</name>
        <dbReference type="ChEBI" id="CHEBI:60240"/>
    </ligand>
</feature>
<dbReference type="GO" id="GO:0046872">
    <property type="term" value="F:metal ion binding"/>
    <property type="evidence" value="ECO:0007669"/>
    <property type="project" value="UniProtKB-KW"/>
</dbReference>
<feature type="binding site" evidence="3">
    <location>
        <position position="142"/>
    </location>
    <ligand>
        <name>a divalent metal cation</name>
        <dbReference type="ChEBI" id="CHEBI:60240"/>
    </ligand>
</feature>
<organism evidence="4 5">
    <name type="scientific">Ascidiaceihabitans donghaensis</name>
    <dbReference type="NCBI Taxonomy" id="1510460"/>
    <lineage>
        <taxon>Bacteria</taxon>
        <taxon>Pseudomonadati</taxon>
        <taxon>Pseudomonadota</taxon>
        <taxon>Alphaproteobacteria</taxon>
        <taxon>Rhodobacterales</taxon>
        <taxon>Paracoccaceae</taxon>
        <taxon>Ascidiaceihabitans</taxon>
    </lineage>
</organism>
<comment type="similarity">
    <text evidence="1">Belongs to the DinB family.</text>
</comment>
<protein>
    <recommendedName>
        <fullName evidence="6">DinB family protein</fullName>
    </recommendedName>
</protein>
<accession>A0A2R8BDI5</accession>
<dbReference type="PANTHER" id="PTHR37302">
    <property type="entry name" value="SLR1116 PROTEIN"/>
    <property type="match status" value="1"/>
</dbReference>
<evidence type="ECO:0000313" key="4">
    <source>
        <dbReference type="EMBL" id="SPH21138.1"/>
    </source>
</evidence>
<sequence length="168" mass="18842">MIDPAYVQLMSRYNAWQNSQLSSTLNAMTADELMLDRGAFFGSILGTLNHLMWGDMLWMNRFDPALPAPVGGLDDSKTLHPTLAAWSAERFRMDGRLTLWASKLKSMDLHGDLTMFSRVLGQEVSKPMGECVVHFFNHQTHHRGQVHAMLTAAGYAAPVSDLFFLPKD</sequence>
<reference evidence="4 5" key="1">
    <citation type="submission" date="2018-03" db="EMBL/GenBank/DDBJ databases">
        <authorList>
            <person name="Keele B.F."/>
        </authorList>
    </citation>
    <scope>NUCLEOTIDE SEQUENCE [LARGE SCALE GENOMIC DNA]</scope>
    <source>
        <strain evidence="4 5">CECT 8599</strain>
    </source>
</reference>
<dbReference type="PANTHER" id="PTHR37302:SF1">
    <property type="entry name" value="PROTEIN DINB"/>
    <property type="match status" value="1"/>
</dbReference>
<evidence type="ECO:0000256" key="1">
    <source>
        <dbReference type="ARBA" id="ARBA00008635"/>
    </source>
</evidence>
<dbReference type="Proteomes" id="UP000244880">
    <property type="component" value="Unassembled WGS sequence"/>
</dbReference>
<dbReference type="InterPro" id="IPR007837">
    <property type="entry name" value="DinB"/>
</dbReference>
<dbReference type="RefSeq" id="WP_245925986.1">
    <property type="nucleotide sequence ID" value="NZ_OMOR01000001.1"/>
</dbReference>
<gene>
    <name evidence="4" type="ORF">ASD8599_01886</name>
</gene>
<dbReference type="InterPro" id="IPR034660">
    <property type="entry name" value="DinB/YfiT-like"/>
</dbReference>
<dbReference type="SUPFAM" id="SSF109854">
    <property type="entry name" value="DinB/YfiT-like putative metalloenzymes"/>
    <property type="match status" value="1"/>
</dbReference>
<dbReference type="Gene3D" id="1.20.120.450">
    <property type="entry name" value="dinb family like domain"/>
    <property type="match status" value="1"/>
</dbReference>
<dbReference type="EMBL" id="OMOR01000001">
    <property type="protein sequence ID" value="SPH21138.1"/>
    <property type="molecule type" value="Genomic_DNA"/>
</dbReference>
<feature type="binding site" evidence="3">
    <location>
        <position position="138"/>
    </location>
    <ligand>
        <name>a divalent metal cation</name>
        <dbReference type="ChEBI" id="CHEBI:60240"/>
    </ligand>
</feature>
<dbReference type="AlphaFoldDB" id="A0A2R8BDI5"/>
<proteinExistence type="inferred from homology"/>
<name>A0A2R8BDI5_9RHOB</name>
<evidence type="ECO:0000256" key="3">
    <source>
        <dbReference type="PIRSR" id="PIRSR607837-1"/>
    </source>
</evidence>
<keyword evidence="5" id="KW-1185">Reference proteome</keyword>
<evidence type="ECO:0000313" key="5">
    <source>
        <dbReference type="Proteomes" id="UP000244880"/>
    </source>
</evidence>